<comment type="function">
    <text evidence="1">Transcriptional repressor of xylose-utilizing enzymes.</text>
</comment>
<sequence>MAAGSFQTMKSTNKVAVLEQIFIGEPVSRAQIAKVTKLTPPTVSSMVKELIDDGLVIETTTGESIGGRKPILLSLNPYKFFSIGVHIAPNYFKLTQANLRGVILAEETHELFAGMNKDAFTELLLEKTEMFMQQFDCKDLLGIGIAAHGIIDNKQGNVIFSPYYQLHDVALQQEFEARFDVPSYLENDSRVMTWAEFWSGAGRYCDSFATIKVDQGIGGGLVINRQLIHGNSSVAGEFGHMTLDIHGEPCRCGNRGCLETLAGFRAVFKRINERLTASGLEPLPKYDYARLQAEYEAGNEIVHDEFDKLATYLSIGIVNILHAIGSDLIVIGGQISRFEPMLLPLIRERVAARAITLEERAVPIVFSQLGDDVVSIGANILVLRHILEPDYMNHSD</sequence>
<evidence type="ECO:0000256" key="3">
    <source>
        <dbReference type="ARBA" id="ARBA00022629"/>
    </source>
</evidence>
<protein>
    <submittedName>
        <fullName evidence="4">ROK family transcriptional regulator</fullName>
    </submittedName>
</protein>
<dbReference type="InterPro" id="IPR036388">
    <property type="entry name" value="WH-like_DNA-bd_sf"/>
</dbReference>
<dbReference type="GO" id="GO:0042732">
    <property type="term" value="P:D-xylose metabolic process"/>
    <property type="evidence" value="ECO:0007669"/>
    <property type="project" value="UniProtKB-KW"/>
</dbReference>
<comment type="caution">
    <text evidence="4">The sequence shown here is derived from an EMBL/GenBank/DDBJ whole genome shotgun (WGS) entry which is preliminary data.</text>
</comment>
<dbReference type="SUPFAM" id="SSF46785">
    <property type="entry name" value="Winged helix' DNA-binding domain"/>
    <property type="match status" value="1"/>
</dbReference>
<keyword evidence="5" id="KW-1185">Reference proteome</keyword>
<dbReference type="InterPro" id="IPR043129">
    <property type="entry name" value="ATPase_NBD"/>
</dbReference>
<dbReference type="PANTHER" id="PTHR18964:SF149">
    <property type="entry name" value="BIFUNCTIONAL UDP-N-ACETYLGLUCOSAMINE 2-EPIMERASE_N-ACETYLMANNOSAMINE KINASE"/>
    <property type="match status" value="1"/>
</dbReference>
<gene>
    <name evidence="4" type="ORF">FEZ08_10040</name>
</gene>
<evidence type="ECO:0000313" key="5">
    <source>
        <dbReference type="Proteomes" id="UP000306912"/>
    </source>
</evidence>
<comment type="similarity">
    <text evidence="2">Belongs to the ROK (NagC/XylR) family.</text>
</comment>
<dbReference type="Pfam" id="PF00480">
    <property type="entry name" value="ROK"/>
    <property type="match status" value="1"/>
</dbReference>
<evidence type="ECO:0000313" key="4">
    <source>
        <dbReference type="EMBL" id="TLG71741.1"/>
    </source>
</evidence>
<proteinExistence type="inferred from homology"/>
<keyword evidence="3" id="KW-0119">Carbohydrate metabolism</keyword>
<dbReference type="Proteomes" id="UP000306912">
    <property type="component" value="Unassembled WGS sequence"/>
</dbReference>
<evidence type="ECO:0000256" key="2">
    <source>
        <dbReference type="ARBA" id="ARBA00006479"/>
    </source>
</evidence>
<dbReference type="EMBL" id="VBWP01000010">
    <property type="protein sequence ID" value="TLG71741.1"/>
    <property type="molecule type" value="Genomic_DNA"/>
</dbReference>
<dbReference type="PROSITE" id="PS01125">
    <property type="entry name" value="ROK"/>
    <property type="match status" value="1"/>
</dbReference>
<dbReference type="OrthoDB" id="9796533at2"/>
<evidence type="ECO:0000256" key="1">
    <source>
        <dbReference type="ARBA" id="ARBA00002486"/>
    </source>
</evidence>
<reference evidence="4 5" key="1">
    <citation type="submission" date="2019-05" db="EMBL/GenBank/DDBJ databases">
        <title>Culicoidintestinum kansasii gen. nov., sp. nov. from the gastrointestinal tract of the biting midge, Culicoides sonorensis.</title>
        <authorList>
            <person name="Neupane S."/>
            <person name="Ghosh A."/>
            <person name="Gunther S."/>
            <person name="Martin K."/>
            <person name="Zurek L."/>
        </authorList>
    </citation>
    <scope>NUCLEOTIDE SEQUENCE [LARGE SCALE GENOMIC DNA]</scope>
    <source>
        <strain evidence="4 5">CS-1</strain>
    </source>
</reference>
<dbReference type="InterPro" id="IPR049874">
    <property type="entry name" value="ROK_cs"/>
</dbReference>
<dbReference type="InParanoid" id="A0A5R8Q8B5"/>
<dbReference type="AlphaFoldDB" id="A0A5R8Q8B5"/>
<dbReference type="InterPro" id="IPR036390">
    <property type="entry name" value="WH_DNA-bd_sf"/>
</dbReference>
<name>A0A5R8Q8B5_9FIRM</name>
<dbReference type="SUPFAM" id="SSF53067">
    <property type="entry name" value="Actin-like ATPase domain"/>
    <property type="match status" value="1"/>
</dbReference>
<dbReference type="Gene3D" id="1.10.10.10">
    <property type="entry name" value="Winged helix-like DNA-binding domain superfamily/Winged helix DNA-binding domain"/>
    <property type="match status" value="1"/>
</dbReference>
<dbReference type="Pfam" id="PF13412">
    <property type="entry name" value="HTH_24"/>
    <property type="match status" value="1"/>
</dbReference>
<dbReference type="PANTHER" id="PTHR18964">
    <property type="entry name" value="ROK (REPRESSOR, ORF, KINASE) FAMILY"/>
    <property type="match status" value="1"/>
</dbReference>
<accession>A0A5R8Q8B5</accession>
<dbReference type="InterPro" id="IPR000600">
    <property type="entry name" value="ROK"/>
</dbReference>
<keyword evidence="3" id="KW-0859">Xylose metabolism</keyword>
<organism evidence="4 5">
    <name type="scientific">Culicoidibacter larvae</name>
    <dbReference type="NCBI Taxonomy" id="2579976"/>
    <lineage>
        <taxon>Bacteria</taxon>
        <taxon>Bacillati</taxon>
        <taxon>Bacillota</taxon>
        <taxon>Culicoidibacteria</taxon>
        <taxon>Culicoidibacterales</taxon>
        <taxon>Culicoidibacteraceae</taxon>
        <taxon>Culicoidibacter</taxon>
    </lineage>
</organism>
<dbReference type="Gene3D" id="3.30.420.40">
    <property type="match status" value="2"/>
</dbReference>